<keyword evidence="3" id="KW-1185">Reference proteome</keyword>
<dbReference type="InterPro" id="IPR050490">
    <property type="entry name" value="Bact_solute-bd_prot1"/>
</dbReference>
<dbReference type="PROSITE" id="PS51257">
    <property type="entry name" value="PROKAR_LIPOPROTEIN"/>
    <property type="match status" value="1"/>
</dbReference>
<dbReference type="PANTHER" id="PTHR43649:SF12">
    <property type="entry name" value="DIACETYLCHITOBIOSE BINDING PROTEIN DASA"/>
    <property type="match status" value="1"/>
</dbReference>
<sequence>MHIYKRKRVKMRRKVLSVLILASALFLMSGCNSKSKYQEELTIDVFASEANSQGIQSGWFARCIHDRFNMNLNVISINNNYNGAVLKDVRAASGYLGDIIFISAQNNALKDLVDAGLLLDMTPYIKDKDIMKYKDAIEKLNSGLDGIYAIPSSISTLPPDTPSDIIDSTYAPYLRWDIYSQVGSPKMDTLEDMLDVLEKMQEAYPTTQSGQKVYGFSLFDDWDNNMMTLAKQPCCFYGYDENGFVLSKADGSDYQSILDDDGLYLRSLKFYFEANRMGLVDPDSRNQDYGEVFSKYQDGAVLFSPWPFLGASAYNTDEHMAMGQGFMMADIGDMLIYEHGSSPDGVYSQVVCVGADVKDPQRMVDFVDYLYSDEGVYENQAAENGGSAGPEGVTWEMSDGAPRLTDYGIDVFYNQSSGVIPGDPNGYTYRDGVSILNYTAVQLSETAANGFPYSYLLWDSELSRTSTVLQDEWKEVMGADNTMDYLIKNDKIIVSPGCEYNEKEESAEIKEIREAVKRIVVQGSWDMVFASDIDEFEAIWDDMKRKCMSLGYEDVYSFDLQNAMAKGKLKQEIMEEKRK</sequence>
<dbReference type="PANTHER" id="PTHR43649">
    <property type="entry name" value="ARABINOSE-BINDING PROTEIN-RELATED"/>
    <property type="match status" value="1"/>
</dbReference>
<gene>
    <name evidence="2" type="ORF">CPT75_18805</name>
</gene>
<dbReference type="SUPFAM" id="SSF53850">
    <property type="entry name" value="Periplasmic binding protein-like II"/>
    <property type="match status" value="1"/>
</dbReference>
<accession>A0A317G8A0</accession>
<feature type="signal peptide" evidence="1">
    <location>
        <begin position="1"/>
        <end position="33"/>
    </location>
</feature>
<dbReference type="Proteomes" id="UP000245488">
    <property type="component" value="Chromosome"/>
</dbReference>
<proteinExistence type="predicted"/>
<dbReference type="Gene3D" id="3.40.190.10">
    <property type="entry name" value="Periplasmic binding protein-like II"/>
    <property type="match status" value="2"/>
</dbReference>
<organism evidence="2 3">
    <name type="scientific">Butyrivibrio fibrisolvens</name>
    <dbReference type="NCBI Taxonomy" id="831"/>
    <lineage>
        <taxon>Bacteria</taxon>
        <taxon>Bacillati</taxon>
        <taxon>Bacillota</taxon>
        <taxon>Clostridia</taxon>
        <taxon>Lachnospirales</taxon>
        <taxon>Lachnospiraceae</taxon>
        <taxon>Butyrivibrio</taxon>
    </lineage>
</organism>
<evidence type="ECO:0000313" key="3">
    <source>
        <dbReference type="Proteomes" id="UP000245488"/>
    </source>
</evidence>
<dbReference type="AlphaFoldDB" id="A0A317G8A0"/>
<reference evidence="2 3" key="1">
    <citation type="submission" date="2017-09" db="EMBL/GenBank/DDBJ databases">
        <title>High-quality draft genome sequence of Butyrivibrio fibrisolvens INBov1, isolated from cow rumen.</title>
        <authorList>
            <person name="Rodriguez Hernaez J."/>
            <person name="Rivarola M."/>
            <person name="Paniego N."/>
            <person name="Cravero S."/>
            <person name="Ceron Cucchi M."/>
            <person name="Martinez M.C."/>
        </authorList>
    </citation>
    <scope>NUCLEOTIDE SEQUENCE [LARGE SCALE GENOMIC DNA]</scope>
    <source>
        <strain evidence="2 3">INBov1</strain>
    </source>
</reference>
<feature type="chain" id="PRO_5016411388" evidence="1">
    <location>
        <begin position="34"/>
        <end position="579"/>
    </location>
</feature>
<evidence type="ECO:0000313" key="2">
    <source>
        <dbReference type="EMBL" id="PWT29023.1"/>
    </source>
</evidence>
<comment type="caution">
    <text evidence="2">The sequence shown here is derived from an EMBL/GenBank/DDBJ whole genome shotgun (WGS) entry which is preliminary data.</text>
</comment>
<protein>
    <submittedName>
        <fullName evidence="2">ABC transporter substrate-binding protein</fullName>
    </submittedName>
</protein>
<evidence type="ECO:0000256" key="1">
    <source>
        <dbReference type="SAM" id="SignalP"/>
    </source>
</evidence>
<keyword evidence="1" id="KW-0732">Signal</keyword>
<dbReference type="EMBL" id="NXNG01000001">
    <property type="protein sequence ID" value="PWT29023.1"/>
    <property type="molecule type" value="Genomic_DNA"/>
</dbReference>
<name>A0A317G8A0_BUTFI</name>